<dbReference type="InterPro" id="IPR001036">
    <property type="entry name" value="Acrflvin-R"/>
</dbReference>
<keyword evidence="1" id="KW-0472">Membrane</keyword>
<sequence length="192" mass="21202">MFSTILRWVINRRWLVVLATIIISLWTLYIIPKMPLDVFPPFAPPQVEIQTEAPGLAPEEIESLVTLPIESAINGTPGVTAVRSSSAVGISVVKVIFDWNTEIYQARQLITERLQQAQSKLPAGVEAPQISPTTSPVGTVITYAFTSETTSLMEVRRLVDWQVTNRLLAVTGVAQVVAYGGEQRQYQVLVEP</sequence>
<dbReference type="Gene3D" id="3.30.70.1320">
    <property type="entry name" value="Multidrug efflux transporter AcrB pore domain like"/>
    <property type="match status" value="1"/>
</dbReference>
<feature type="non-terminal residue" evidence="2">
    <location>
        <position position="192"/>
    </location>
</feature>
<dbReference type="PANTHER" id="PTHR32063">
    <property type="match status" value="1"/>
</dbReference>
<comment type="caution">
    <text evidence="2">The sequence shown here is derived from an EMBL/GenBank/DDBJ whole genome shotgun (WGS) entry which is preliminary data.</text>
</comment>
<dbReference type="Gene3D" id="3.30.2090.10">
    <property type="entry name" value="Multidrug efflux transporter AcrB TolC docking domain, DN and DC subdomains"/>
    <property type="match status" value="1"/>
</dbReference>
<keyword evidence="1" id="KW-1133">Transmembrane helix</keyword>
<dbReference type="RefSeq" id="WP_340542497.1">
    <property type="nucleotide sequence ID" value="NZ_JBBLXS010001098.1"/>
</dbReference>
<reference evidence="2 3" key="1">
    <citation type="journal article" date="2020" name="Harmful Algae">
        <title>Molecular and morphological characterization of a novel dihydroanatoxin-a producing Microcoleus species (cyanobacteria) from the Russian River, California, USA.</title>
        <authorList>
            <person name="Conklin K.Y."/>
            <person name="Stancheva R."/>
            <person name="Otten T.G."/>
            <person name="Fadness R."/>
            <person name="Boyer G.L."/>
            <person name="Read B."/>
            <person name="Zhang X."/>
            <person name="Sheath R.G."/>
        </authorList>
    </citation>
    <scope>NUCLEOTIDE SEQUENCE [LARGE SCALE GENOMIC DNA]</scope>
    <source>
        <strain evidence="2 3">PTRS2</strain>
    </source>
</reference>
<evidence type="ECO:0000313" key="3">
    <source>
        <dbReference type="Proteomes" id="UP001384579"/>
    </source>
</evidence>
<accession>A0ABU8YY82</accession>
<keyword evidence="1" id="KW-0812">Transmembrane</keyword>
<dbReference type="EMBL" id="JBBLXS010001098">
    <property type="protein sequence ID" value="MEK0189283.1"/>
    <property type="molecule type" value="Genomic_DNA"/>
</dbReference>
<dbReference type="Gene3D" id="3.30.70.1430">
    <property type="entry name" value="Multidrug efflux transporter AcrB pore domain"/>
    <property type="match status" value="1"/>
</dbReference>
<dbReference type="Gene3D" id="1.20.1640.10">
    <property type="entry name" value="Multidrug efflux transporter AcrB transmembrane domain"/>
    <property type="match status" value="1"/>
</dbReference>
<protein>
    <submittedName>
        <fullName evidence="2">Efflux RND transporter permease subunit</fullName>
    </submittedName>
</protein>
<dbReference type="Pfam" id="PF00873">
    <property type="entry name" value="ACR_tran"/>
    <property type="match status" value="1"/>
</dbReference>
<gene>
    <name evidence="2" type="ORF">WMG39_31225</name>
</gene>
<proteinExistence type="predicted"/>
<evidence type="ECO:0000256" key="1">
    <source>
        <dbReference type="SAM" id="Phobius"/>
    </source>
</evidence>
<name>A0ABU8YY82_9CYAN</name>
<feature type="transmembrane region" description="Helical" evidence="1">
    <location>
        <begin position="12"/>
        <end position="31"/>
    </location>
</feature>
<dbReference type="PANTHER" id="PTHR32063:SF4">
    <property type="entry name" value="SLR6043 PROTEIN"/>
    <property type="match status" value="1"/>
</dbReference>
<dbReference type="Proteomes" id="UP001384579">
    <property type="component" value="Unassembled WGS sequence"/>
</dbReference>
<dbReference type="SUPFAM" id="SSF82693">
    <property type="entry name" value="Multidrug efflux transporter AcrB pore domain, PN1, PN2, PC1 and PC2 subdomains"/>
    <property type="match status" value="2"/>
</dbReference>
<dbReference type="InterPro" id="IPR027463">
    <property type="entry name" value="AcrB_DN_DC_subdom"/>
</dbReference>
<organism evidence="2 3">
    <name type="scientific">Microcoleus anatoxicus PTRS2</name>
    <dbReference type="NCBI Taxonomy" id="2705321"/>
    <lineage>
        <taxon>Bacteria</taxon>
        <taxon>Bacillati</taxon>
        <taxon>Cyanobacteriota</taxon>
        <taxon>Cyanophyceae</taxon>
        <taxon>Oscillatoriophycideae</taxon>
        <taxon>Oscillatoriales</taxon>
        <taxon>Microcoleaceae</taxon>
        <taxon>Microcoleus</taxon>
        <taxon>Microcoleus anatoxicus</taxon>
    </lineage>
</organism>
<keyword evidence="3" id="KW-1185">Reference proteome</keyword>
<evidence type="ECO:0000313" key="2">
    <source>
        <dbReference type="EMBL" id="MEK0189283.1"/>
    </source>
</evidence>